<dbReference type="Pfam" id="PF01127">
    <property type="entry name" value="Sdh_cyt"/>
    <property type="match status" value="1"/>
</dbReference>
<dbReference type="InterPro" id="IPR034804">
    <property type="entry name" value="SQR/QFR_C/D"/>
</dbReference>
<proteinExistence type="predicted"/>
<dbReference type="InterPro" id="IPR000701">
    <property type="entry name" value="SuccDH_FuR_B_TM-su"/>
</dbReference>
<evidence type="ECO:0000256" key="7">
    <source>
        <dbReference type="ARBA" id="ARBA00023136"/>
    </source>
</evidence>
<dbReference type="NCBIfam" id="TIGR02046">
    <property type="entry name" value="sdhC_b558_fam"/>
    <property type="match status" value="1"/>
</dbReference>
<evidence type="ECO:0000256" key="8">
    <source>
        <dbReference type="SAM" id="Phobius"/>
    </source>
</evidence>
<feature type="transmembrane region" description="Helical" evidence="8">
    <location>
        <begin position="189"/>
        <end position="208"/>
    </location>
</feature>
<evidence type="ECO:0000256" key="5">
    <source>
        <dbReference type="ARBA" id="ARBA00022989"/>
    </source>
</evidence>
<dbReference type="GO" id="GO:0046872">
    <property type="term" value="F:metal ion binding"/>
    <property type="evidence" value="ECO:0007669"/>
    <property type="project" value="UniProtKB-KW"/>
</dbReference>
<dbReference type="HOGENOM" id="CLU_077968_0_1_7"/>
<dbReference type="EMBL" id="AZHW01000176">
    <property type="protein sequence ID" value="ETX02105.1"/>
    <property type="molecule type" value="Genomic_DNA"/>
</dbReference>
<keyword evidence="5 8" id="KW-1133">Transmembrane helix</keyword>
<evidence type="ECO:0000313" key="10">
    <source>
        <dbReference type="Proteomes" id="UP000019141"/>
    </source>
</evidence>
<dbReference type="Proteomes" id="UP000019141">
    <property type="component" value="Unassembled WGS sequence"/>
</dbReference>
<dbReference type="GO" id="GO:0016020">
    <property type="term" value="C:membrane"/>
    <property type="evidence" value="ECO:0007669"/>
    <property type="project" value="UniProtKB-SubCell"/>
</dbReference>
<dbReference type="CDD" id="cd03498">
    <property type="entry name" value="SQR_TypeB_2_TM"/>
    <property type="match status" value="1"/>
</dbReference>
<keyword evidence="7 8" id="KW-0472">Membrane</keyword>
<evidence type="ECO:0000256" key="2">
    <source>
        <dbReference type="ARBA" id="ARBA00022617"/>
    </source>
</evidence>
<keyword evidence="3 8" id="KW-0812">Transmembrane</keyword>
<feature type="transmembrane region" description="Helical" evidence="8">
    <location>
        <begin position="103"/>
        <end position="124"/>
    </location>
</feature>
<dbReference type="InterPro" id="IPR011138">
    <property type="entry name" value="Cytochrome_b-558"/>
</dbReference>
<accession>W4LW22</accession>
<dbReference type="SUPFAM" id="SSF81343">
    <property type="entry name" value="Fumarate reductase respiratory complex transmembrane subunits"/>
    <property type="match status" value="1"/>
</dbReference>
<sequence length="210" mass="23521">MHLTSILKKTLMAVTGLVWFLFIVGHLMGNLLLMVGPETYNAYAKALVSNPLIYPAEVLLAVFLLVHIFTAYRITNENNEARPNRYMVKAASTGSSTFASRTMIYGGAILFVFLILHLIMFKFGDHEGEKGLWGLVVSWFHNPWVVIGYIIAMIPLGMHLSHGFASALQTLSAIQPQWYKGFKQAGQALGWLLAIGYILLPIWAWFFAEV</sequence>
<protein>
    <recommendedName>
        <fullName evidence="11">Succinate dehydrogenase</fullName>
    </recommendedName>
</protein>
<organism evidence="9 10">
    <name type="scientific">Entotheonella factor</name>
    <dbReference type="NCBI Taxonomy" id="1429438"/>
    <lineage>
        <taxon>Bacteria</taxon>
        <taxon>Pseudomonadati</taxon>
        <taxon>Nitrospinota/Tectimicrobiota group</taxon>
        <taxon>Candidatus Tectimicrobiota</taxon>
        <taxon>Candidatus Entotheonellia</taxon>
        <taxon>Candidatus Entotheonellales</taxon>
        <taxon>Candidatus Entotheonellaceae</taxon>
        <taxon>Candidatus Entotheonella</taxon>
    </lineage>
</organism>
<evidence type="ECO:0000256" key="4">
    <source>
        <dbReference type="ARBA" id="ARBA00022723"/>
    </source>
</evidence>
<reference evidence="9 10" key="1">
    <citation type="journal article" date="2014" name="Nature">
        <title>An environmental bacterial taxon with a large and distinct metabolic repertoire.</title>
        <authorList>
            <person name="Wilson M.C."/>
            <person name="Mori T."/>
            <person name="Ruckert C."/>
            <person name="Uria A.R."/>
            <person name="Helf M.J."/>
            <person name="Takada K."/>
            <person name="Gernert C."/>
            <person name="Steffens U.A."/>
            <person name="Heycke N."/>
            <person name="Schmitt S."/>
            <person name="Rinke C."/>
            <person name="Helfrich E.J."/>
            <person name="Brachmann A.O."/>
            <person name="Gurgui C."/>
            <person name="Wakimoto T."/>
            <person name="Kracht M."/>
            <person name="Crusemann M."/>
            <person name="Hentschel U."/>
            <person name="Abe I."/>
            <person name="Matsunaga S."/>
            <person name="Kalinowski J."/>
            <person name="Takeyama H."/>
            <person name="Piel J."/>
        </authorList>
    </citation>
    <scope>NUCLEOTIDE SEQUENCE [LARGE SCALE GENOMIC DNA]</scope>
    <source>
        <strain evidence="10">TSY1</strain>
    </source>
</reference>
<name>W4LW22_ENTF1</name>
<feature type="transmembrane region" description="Helical" evidence="8">
    <location>
        <begin position="144"/>
        <end position="168"/>
    </location>
</feature>
<comment type="subcellular location">
    <subcellularLocation>
        <location evidence="1">Membrane</location>
    </subcellularLocation>
</comment>
<keyword evidence="4" id="KW-0479">Metal-binding</keyword>
<keyword evidence="10" id="KW-1185">Reference proteome</keyword>
<evidence type="ECO:0000256" key="1">
    <source>
        <dbReference type="ARBA" id="ARBA00004370"/>
    </source>
</evidence>
<gene>
    <name evidence="9" type="ORF">ETSY1_04830</name>
</gene>
<keyword evidence="6" id="KW-0408">Iron</keyword>
<dbReference type="AlphaFoldDB" id="W4LW22"/>
<evidence type="ECO:0000313" key="9">
    <source>
        <dbReference type="EMBL" id="ETX02105.1"/>
    </source>
</evidence>
<feature type="transmembrane region" description="Helical" evidence="8">
    <location>
        <begin position="52"/>
        <end position="72"/>
    </location>
</feature>
<evidence type="ECO:0008006" key="11">
    <source>
        <dbReference type="Google" id="ProtNLM"/>
    </source>
</evidence>
<evidence type="ECO:0000256" key="3">
    <source>
        <dbReference type="ARBA" id="ARBA00022692"/>
    </source>
</evidence>
<evidence type="ECO:0000256" key="6">
    <source>
        <dbReference type="ARBA" id="ARBA00023004"/>
    </source>
</evidence>
<keyword evidence="2" id="KW-0349">Heme</keyword>
<feature type="transmembrane region" description="Helical" evidence="8">
    <location>
        <begin position="12"/>
        <end position="32"/>
    </location>
</feature>
<comment type="caution">
    <text evidence="9">The sequence shown here is derived from an EMBL/GenBank/DDBJ whole genome shotgun (WGS) entry which is preliminary data.</text>
</comment>
<dbReference type="Gene3D" id="1.20.1300.10">
    <property type="entry name" value="Fumarate reductase/succinate dehydrogenase, transmembrane subunit"/>
    <property type="match status" value="1"/>
</dbReference>